<dbReference type="InterPro" id="IPR025275">
    <property type="entry name" value="DUF4015"/>
</dbReference>
<evidence type="ECO:0000256" key="1">
    <source>
        <dbReference type="SAM" id="Phobius"/>
    </source>
</evidence>
<dbReference type="Proteomes" id="UP000198304">
    <property type="component" value="Unassembled WGS sequence"/>
</dbReference>
<dbReference type="Gene3D" id="3.20.20.80">
    <property type="entry name" value="Glycosidases"/>
    <property type="match status" value="1"/>
</dbReference>
<name>A0A239E2H4_9FIRM</name>
<evidence type="ECO:0000259" key="2">
    <source>
        <dbReference type="Pfam" id="PF13200"/>
    </source>
</evidence>
<dbReference type="Pfam" id="PF13200">
    <property type="entry name" value="DUF4015"/>
    <property type="match status" value="1"/>
</dbReference>
<dbReference type="SUPFAM" id="SSF51445">
    <property type="entry name" value="(Trans)glycosidases"/>
    <property type="match status" value="1"/>
</dbReference>
<keyword evidence="1" id="KW-0812">Transmembrane</keyword>
<keyword evidence="1" id="KW-1133">Transmembrane helix</keyword>
<evidence type="ECO:0000313" key="4">
    <source>
        <dbReference type="Proteomes" id="UP000198304"/>
    </source>
</evidence>
<dbReference type="EMBL" id="FZOJ01000009">
    <property type="protein sequence ID" value="SNS38173.1"/>
    <property type="molecule type" value="Genomic_DNA"/>
</dbReference>
<keyword evidence="4" id="KW-1185">Reference proteome</keyword>
<keyword evidence="1" id="KW-0472">Membrane</keyword>
<dbReference type="RefSeq" id="WP_242975101.1">
    <property type="nucleotide sequence ID" value="NZ_FZOJ01000009.1"/>
</dbReference>
<feature type="transmembrane region" description="Helical" evidence="1">
    <location>
        <begin position="9"/>
        <end position="26"/>
    </location>
</feature>
<reference evidence="3 4" key="1">
    <citation type="submission" date="2017-06" db="EMBL/GenBank/DDBJ databases">
        <authorList>
            <person name="Kim H.J."/>
            <person name="Triplett B.A."/>
        </authorList>
    </citation>
    <scope>NUCLEOTIDE SEQUENCE [LARGE SCALE GENOMIC DNA]</scope>
    <source>
        <strain evidence="3 4">SCA</strain>
    </source>
</reference>
<feature type="domain" description="DUF4015" evidence="2">
    <location>
        <begin position="79"/>
        <end position="399"/>
    </location>
</feature>
<sequence>MNIKGKEKFFIITIIGIFLIALFLSYNKKEISDVSNKILSDPNLWPDYDLGEVRLNQEDNFIQPEISWEPYKVEEKVKGIYMTGHSLGYKERFEKTVELTNQSIINAWVVDVKDDYGTITYKSSIPMVKEVGADDIVKVRDFHLIMEVLRENDIYPIARIVSFKDKQAAIARPDLAIKTNTGAVWRDRKGDAWLNPYNRETWDYLVDIAKEAAEKGFKDIQFDYVRFPTDGNRAMIDYGEAGDKETKADAIAAFIEYAREELKNHGVYVSADIFGLVTTVSDDMGLGQHLETIAPAADILLPMVYPSHYALGTYGIPIPDKDPYKIVYTSMNTARERVEALETDKPKAILRPWLQDFTASYLGAGYYKRYGSEEVRAQIKATYDAGLEEWVLWNAGNSYTWEALIKN</sequence>
<organism evidence="3 4">
    <name type="scientific">Anaerovirgula multivorans</name>
    <dbReference type="NCBI Taxonomy" id="312168"/>
    <lineage>
        <taxon>Bacteria</taxon>
        <taxon>Bacillati</taxon>
        <taxon>Bacillota</taxon>
        <taxon>Clostridia</taxon>
        <taxon>Peptostreptococcales</taxon>
        <taxon>Natronincolaceae</taxon>
        <taxon>Anaerovirgula</taxon>
    </lineage>
</organism>
<proteinExistence type="predicted"/>
<evidence type="ECO:0000313" key="3">
    <source>
        <dbReference type="EMBL" id="SNS38173.1"/>
    </source>
</evidence>
<dbReference type="AlphaFoldDB" id="A0A239E2H4"/>
<accession>A0A239E2H4</accession>
<gene>
    <name evidence="3" type="ORF">SAMN05446037_10093</name>
</gene>
<dbReference type="InterPro" id="IPR017853">
    <property type="entry name" value="GH"/>
</dbReference>
<protein>
    <recommendedName>
        <fullName evidence="2">DUF4015 domain-containing protein</fullName>
    </recommendedName>
</protein>